<evidence type="ECO:0000313" key="2">
    <source>
        <dbReference type="Proteomes" id="UP001430848"/>
    </source>
</evidence>
<dbReference type="PANTHER" id="PTHR47643">
    <property type="entry name" value="TPR DOMAIN PROTEIN (AFU_ORTHOLOGUE AFUA_5G12710)"/>
    <property type="match status" value="1"/>
</dbReference>
<evidence type="ECO:0000313" key="1">
    <source>
        <dbReference type="EMBL" id="KAK7723046.1"/>
    </source>
</evidence>
<dbReference type="EMBL" id="JAKNSF020000063">
    <property type="protein sequence ID" value="KAK7723046.1"/>
    <property type="molecule type" value="Genomic_DNA"/>
</dbReference>
<accession>A0ABR1P0V2</accession>
<comment type="caution">
    <text evidence="1">The sequence shown here is derived from an EMBL/GenBank/DDBJ whole genome shotgun (WGS) entry which is preliminary data.</text>
</comment>
<dbReference type="SUPFAM" id="SSF82199">
    <property type="entry name" value="SET domain"/>
    <property type="match status" value="1"/>
</dbReference>
<gene>
    <name evidence="1" type="ORF">SLS63_009075</name>
</gene>
<reference evidence="1 2" key="1">
    <citation type="submission" date="2024-02" db="EMBL/GenBank/DDBJ databases">
        <title>De novo assembly and annotation of 12 fungi associated with fruit tree decline syndrome in Ontario, Canada.</title>
        <authorList>
            <person name="Sulman M."/>
            <person name="Ellouze W."/>
            <person name="Ilyukhin E."/>
        </authorList>
    </citation>
    <scope>NUCLEOTIDE SEQUENCE [LARGE SCALE GENOMIC DNA]</scope>
    <source>
        <strain evidence="1 2">M169</strain>
    </source>
</reference>
<dbReference type="PANTHER" id="PTHR47643:SF2">
    <property type="entry name" value="TPR DOMAIN PROTEIN (AFU_ORTHOLOGUE AFUA_5G12710)"/>
    <property type="match status" value="1"/>
</dbReference>
<sequence length="255" mass="27826">MSIVRCLGAGAAVAAVQPLADSIGLGCYTAAARTAETPEELRSAYCNRSLTNIRLGRPATALADAIKSYGEDGSTRTEMGVLREASALYELAKYGECLDKLQILKTSHSGKGQAMGMIEHAHARLQEQHSGQYDFRHMYEQAQKTPPLIECATYIGAVEIRDSPGKGRGVFTTRKILAGELLICEKAFGYACCFADLPRDEDMTELETSTEYLRTQILQKLLHNIEDARSFGDLYHGDYDAVSVYGVDGRAVVDS</sequence>
<organism evidence="1 2">
    <name type="scientific">Diaporthe eres</name>
    <name type="common">Phomopsis oblonga</name>
    <dbReference type="NCBI Taxonomy" id="83184"/>
    <lineage>
        <taxon>Eukaryota</taxon>
        <taxon>Fungi</taxon>
        <taxon>Dikarya</taxon>
        <taxon>Ascomycota</taxon>
        <taxon>Pezizomycotina</taxon>
        <taxon>Sordariomycetes</taxon>
        <taxon>Sordariomycetidae</taxon>
        <taxon>Diaporthales</taxon>
        <taxon>Diaporthaceae</taxon>
        <taxon>Diaporthe</taxon>
        <taxon>Diaporthe eres species complex</taxon>
    </lineage>
</organism>
<proteinExistence type="predicted"/>
<dbReference type="InterPro" id="IPR046341">
    <property type="entry name" value="SET_dom_sf"/>
</dbReference>
<protein>
    <submittedName>
        <fullName evidence="1">Uncharacterized protein</fullName>
    </submittedName>
</protein>
<dbReference type="InterPro" id="IPR053209">
    <property type="entry name" value="Gramillin-biosynth_MTr"/>
</dbReference>
<keyword evidence="2" id="KW-1185">Reference proteome</keyword>
<dbReference type="Proteomes" id="UP001430848">
    <property type="component" value="Unassembled WGS sequence"/>
</dbReference>
<name>A0ABR1P0V2_DIAER</name>